<dbReference type="Proteomes" id="UP000489351">
    <property type="component" value="Unassembled WGS sequence"/>
</dbReference>
<sequence>MLQLRTPGYRAIDNLRRQREFPTGWSSMTDLEKQANSFLEAFHRERHEVSRQFGPGFFLPELIDGALRTSKAEHMDMTALSSTRKLQLVRALERLTAMLALNRRYVSFLRNIIIDIAERSGRNARVLELAGGAGGLALALAEEVSHNRLPAEITSSDIVPAYVAEGKETARRKRLPVSFRTLDACSFEGIEPGSIDLVIMAQSLHHFTGGQLAMMIARSKENGAMAFVGIDGFRSLMLAAGVPLMASLQGIPEFTLDGFTSARKFYSEPELDALAEIATGKRDHSVLSRWPLTITAISFDGSHTPAAL</sequence>
<accession>A0A3S0MR41</accession>
<dbReference type="CDD" id="cd02440">
    <property type="entry name" value="AdoMet_MTases"/>
    <property type="match status" value="1"/>
</dbReference>
<dbReference type="AlphaFoldDB" id="A0A3S0MR41"/>
<evidence type="ECO:0000313" key="2">
    <source>
        <dbReference type="EMBL" id="MWV53659.1"/>
    </source>
</evidence>
<dbReference type="InterPro" id="IPR029063">
    <property type="entry name" value="SAM-dependent_MTases_sf"/>
</dbReference>
<dbReference type="GO" id="GO:0032259">
    <property type="term" value="P:methylation"/>
    <property type="evidence" value="ECO:0007669"/>
    <property type="project" value="UniProtKB-KW"/>
</dbReference>
<dbReference type="GO" id="GO:0008168">
    <property type="term" value="F:methyltransferase activity"/>
    <property type="evidence" value="ECO:0007669"/>
    <property type="project" value="UniProtKB-KW"/>
</dbReference>
<dbReference type="SUPFAM" id="SSF53335">
    <property type="entry name" value="S-adenosyl-L-methionine-dependent methyltransferases"/>
    <property type="match status" value="1"/>
</dbReference>
<comment type="caution">
    <text evidence="3">The sequence shown here is derived from an EMBL/GenBank/DDBJ whole genome shotgun (WGS) entry which is preliminary data.</text>
</comment>
<dbReference type="OMA" id="GNHEKFA"/>
<keyword evidence="3" id="KW-0808">Transferase</keyword>
<dbReference type="InterPro" id="IPR041698">
    <property type="entry name" value="Methyltransf_25"/>
</dbReference>
<proteinExistence type="predicted"/>
<evidence type="ECO:0000259" key="1">
    <source>
        <dbReference type="Pfam" id="PF13649"/>
    </source>
</evidence>
<organism evidence="3 4">
    <name type="scientific">Chlorobium phaeovibrioides</name>
    <dbReference type="NCBI Taxonomy" id="1094"/>
    <lineage>
        <taxon>Bacteria</taxon>
        <taxon>Pseudomonadati</taxon>
        <taxon>Chlorobiota</taxon>
        <taxon>Chlorobiia</taxon>
        <taxon>Chlorobiales</taxon>
        <taxon>Chlorobiaceae</taxon>
        <taxon>Chlorobium/Pelodictyon group</taxon>
        <taxon>Chlorobium</taxon>
    </lineage>
</organism>
<dbReference type="RefSeq" id="WP_011890692.1">
    <property type="nucleotide sequence ID" value="NZ_CP041698.1"/>
</dbReference>
<evidence type="ECO:0000313" key="4">
    <source>
        <dbReference type="Proteomes" id="UP000279908"/>
    </source>
</evidence>
<dbReference type="EMBL" id="WUBZ01000002">
    <property type="protein sequence ID" value="MWV53659.1"/>
    <property type="molecule type" value="Genomic_DNA"/>
</dbReference>
<evidence type="ECO:0000313" key="3">
    <source>
        <dbReference type="EMBL" id="RTY39135.1"/>
    </source>
</evidence>
<protein>
    <submittedName>
        <fullName evidence="3">Class I SAM-dependent methyltransferase</fullName>
    </submittedName>
    <submittedName>
        <fullName evidence="2">Methyltransferase domain-containing protein</fullName>
    </submittedName>
</protein>
<evidence type="ECO:0000313" key="5">
    <source>
        <dbReference type="Proteomes" id="UP000489351"/>
    </source>
</evidence>
<reference evidence="2 5" key="2">
    <citation type="submission" date="2019-11" db="EMBL/GenBank/DDBJ databases">
        <title>Green- and brown-colored morphotypes of Chlorobia in the stratified aquatic ecosystems of Kandalaksha Gulf (White Sea): A model for study of the accessory genome evolution.</title>
        <authorList>
            <person name="Grouzdev D.S."/>
        </authorList>
    </citation>
    <scope>NUCLEOTIDE SEQUENCE [LARGE SCALE GENOMIC DNA]</scope>
    <source>
        <strain evidence="2 5">ZM</strain>
    </source>
</reference>
<dbReference type="Gene3D" id="3.40.50.150">
    <property type="entry name" value="Vaccinia Virus protein VP39"/>
    <property type="match status" value="1"/>
</dbReference>
<name>A0A3S0MR41_CHLPH</name>
<dbReference type="Pfam" id="PF13649">
    <property type="entry name" value="Methyltransf_25"/>
    <property type="match status" value="1"/>
</dbReference>
<dbReference type="Proteomes" id="UP000279908">
    <property type="component" value="Unassembled WGS sequence"/>
</dbReference>
<feature type="domain" description="Methyltransferase" evidence="1">
    <location>
        <begin position="126"/>
        <end position="217"/>
    </location>
</feature>
<keyword evidence="5" id="KW-1185">Reference proteome</keyword>
<reference evidence="3 4" key="1">
    <citation type="submission" date="2018-12" db="EMBL/GenBank/DDBJ databases">
        <authorList>
            <person name="Lunina O.N."/>
            <person name="Grouzdev D.S."/>
            <person name="Gorlenko V.M."/>
            <person name="Savvichev A.S."/>
        </authorList>
    </citation>
    <scope>NUCLEOTIDE SEQUENCE [LARGE SCALE GENOMIC DNA]</scope>
    <source>
        <strain evidence="3 4">BrKhr-17</strain>
    </source>
</reference>
<gene>
    <name evidence="3" type="ORF">EKD02_03315</name>
    <name evidence="2" type="ORF">GJ685_01100</name>
</gene>
<keyword evidence="3" id="KW-0489">Methyltransferase</keyword>
<dbReference type="EMBL" id="RXYK01000003">
    <property type="protein sequence ID" value="RTY39135.1"/>
    <property type="molecule type" value="Genomic_DNA"/>
</dbReference>